<gene>
    <name evidence="1" type="ORF">J2782_004144</name>
</gene>
<organism evidence="1 2">
    <name type="scientific">Brucella pseudogrignonensis</name>
    <dbReference type="NCBI Taxonomy" id="419475"/>
    <lineage>
        <taxon>Bacteria</taxon>
        <taxon>Pseudomonadati</taxon>
        <taxon>Pseudomonadota</taxon>
        <taxon>Alphaproteobacteria</taxon>
        <taxon>Hyphomicrobiales</taxon>
        <taxon>Brucellaceae</taxon>
        <taxon>Brucella/Ochrobactrum group</taxon>
        <taxon>Brucella</taxon>
    </lineage>
</organism>
<accession>A0ABU1MEA7</accession>
<evidence type="ECO:0000313" key="1">
    <source>
        <dbReference type="EMBL" id="MDR6434393.1"/>
    </source>
</evidence>
<sequence length="78" mass="8643">MYEAGSEKIRRPLRFKRQSTADKDLTQAALLFEALVQTRHGDAWKEGIVSGLSRLPKNGVDALKTALGSDIVESMLKK</sequence>
<keyword evidence="2" id="KW-1185">Reference proteome</keyword>
<dbReference type="EMBL" id="JAVDQT010000010">
    <property type="protein sequence ID" value="MDR6434393.1"/>
    <property type="molecule type" value="Genomic_DNA"/>
</dbReference>
<name>A0ABU1MEA7_9HYPH</name>
<proteinExistence type="predicted"/>
<comment type="caution">
    <text evidence="1">The sequence shown here is derived from an EMBL/GenBank/DDBJ whole genome shotgun (WGS) entry which is preliminary data.</text>
</comment>
<dbReference type="RefSeq" id="WP_310015874.1">
    <property type="nucleotide sequence ID" value="NZ_JAVDQT010000010.1"/>
</dbReference>
<evidence type="ECO:0000313" key="2">
    <source>
        <dbReference type="Proteomes" id="UP001184614"/>
    </source>
</evidence>
<dbReference type="Proteomes" id="UP001184614">
    <property type="component" value="Unassembled WGS sequence"/>
</dbReference>
<protein>
    <submittedName>
        <fullName evidence="1">Uncharacterized protein</fullName>
    </submittedName>
</protein>
<reference evidence="1 2" key="1">
    <citation type="submission" date="2023-07" db="EMBL/GenBank/DDBJ databases">
        <title>Sorghum-associated microbial communities from plants grown in Nebraska, USA.</title>
        <authorList>
            <person name="Schachtman D."/>
        </authorList>
    </citation>
    <scope>NUCLEOTIDE SEQUENCE [LARGE SCALE GENOMIC DNA]</scope>
    <source>
        <strain evidence="1 2">DS1730</strain>
    </source>
</reference>